<organism evidence="1 2">
    <name type="scientific">Cajanus cajan</name>
    <name type="common">Pigeon pea</name>
    <name type="synonym">Cajanus indicus</name>
    <dbReference type="NCBI Taxonomy" id="3821"/>
    <lineage>
        <taxon>Eukaryota</taxon>
        <taxon>Viridiplantae</taxon>
        <taxon>Streptophyta</taxon>
        <taxon>Embryophyta</taxon>
        <taxon>Tracheophyta</taxon>
        <taxon>Spermatophyta</taxon>
        <taxon>Magnoliopsida</taxon>
        <taxon>eudicotyledons</taxon>
        <taxon>Gunneridae</taxon>
        <taxon>Pentapetalae</taxon>
        <taxon>rosids</taxon>
        <taxon>fabids</taxon>
        <taxon>Fabales</taxon>
        <taxon>Fabaceae</taxon>
        <taxon>Papilionoideae</taxon>
        <taxon>50 kb inversion clade</taxon>
        <taxon>NPAAA clade</taxon>
        <taxon>indigoferoid/millettioid clade</taxon>
        <taxon>Phaseoleae</taxon>
        <taxon>Cajanus</taxon>
    </lineage>
</organism>
<dbReference type="Gramene" id="C.cajan_09134.t">
    <property type="protein sequence ID" value="C.cajan_09134.t.cds1"/>
    <property type="gene ID" value="C.cajan_09134"/>
</dbReference>
<name>A0A151TSX2_CAJCA</name>
<evidence type="ECO:0000313" key="2">
    <source>
        <dbReference type="Proteomes" id="UP000075243"/>
    </source>
</evidence>
<accession>A0A151TSX2</accession>
<sequence>GYTSSAVNLFKALCKNIVQTNDSSKYIRINRDLNAFYNNPWHNSKSTLKRDYCKTPW</sequence>
<keyword evidence="2" id="KW-1185">Reference proteome</keyword>
<evidence type="ECO:0000313" key="1">
    <source>
        <dbReference type="EMBL" id="KYP70182.1"/>
    </source>
</evidence>
<dbReference type="InterPro" id="IPR004158">
    <property type="entry name" value="DUF247_pln"/>
</dbReference>
<proteinExistence type="predicted"/>
<dbReference type="Proteomes" id="UP000075243">
    <property type="component" value="Chromosome 3"/>
</dbReference>
<reference evidence="1 2" key="1">
    <citation type="journal article" date="2012" name="Nat. Biotechnol.">
        <title>Draft genome sequence of pigeonpea (Cajanus cajan), an orphan legume crop of resource-poor farmers.</title>
        <authorList>
            <person name="Varshney R.K."/>
            <person name="Chen W."/>
            <person name="Li Y."/>
            <person name="Bharti A.K."/>
            <person name="Saxena R.K."/>
            <person name="Schlueter J.A."/>
            <person name="Donoghue M.T."/>
            <person name="Azam S."/>
            <person name="Fan G."/>
            <person name="Whaley A.M."/>
            <person name="Farmer A.D."/>
            <person name="Sheridan J."/>
            <person name="Iwata A."/>
            <person name="Tuteja R."/>
            <person name="Penmetsa R.V."/>
            <person name="Wu W."/>
            <person name="Upadhyaya H.D."/>
            <person name="Yang S.P."/>
            <person name="Shah T."/>
            <person name="Saxena K.B."/>
            <person name="Michael T."/>
            <person name="McCombie W.R."/>
            <person name="Yang B."/>
            <person name="Zhang G."/>
            <person name="Yang H."/>
            <person name="Wang J."/>
            <person name="Spillane C."/>
            <person name="Cook D.R."/>
            <person name="May G.D."/>
            <person name="Xu X."/>
            <person name="Jackson S.A."/>
        </authorList>
    </citation>
    <scope>NUCLEOTIDE SEQUENCE [LARGE SCALE GENOMIC DNA]</scope>
    <source>
        <strain evidence="2">cv. Asha</strain>
    </source>
</reference>
<gene>
    <name evidence="1" type="ORF">KK1_009393</name>
</gene>
<protein>
    <submittedName>
        <fullName evidence="1">Uncharacterized protein</fullName>
    </submittedName>
</protein>
<dbReference type="Pfam" id="PF03140">
    <property type="entry name" value="DUF247"/>
    <property type="match status" value="1"/>
</dbReference>
<dbReference type="EMBL" id="CM003605">
    <property type="protein sequence ID" value="KYP70182.1"/>
    <property type="molecule type" value="Genomic_DNA"/>
</dbReference>
<feature type="non-terminal residue" evidence="1">
    <location>
        <position position="1"/>
    </location>
</feature>
<dbReference type="AlphaFoldDB" id="A0A151TSX2"/>